<accession>A0A7J7S0K0</accession>
<evidence type="ECO:0000256" key="3">
    <source>
        <dbReference type="ARBA" id="ARBA00022525"/>
    </source>
</evidence>
<protein>
    <submittedName>
        <fullName evidence="6">IGF like family member 4</fullName>
    </submittedName>
</protein>
<dbReference type="PANTHER" id="PTHR34827:SF1">
    <property type="entry name" value="INSULIN GROWTH FACTOR-LIKE FAMILY MEMBER 4"/>
    <property type="match status" value="1"/>
</dbReference>
<evidence type="ECO:0000313" key="6">
    <source>
        <dbReference type="EMBL" id="KAF6281888.1"/>
    </source>
</evidence>
<dbReference type="Pfam" id="PF14653">
    <property type="entry name" value="IGFL"/>
    <property type="match status" value="1"/>
</dbReference>
<evidence type="ECO:0000256" key="2">
    <source>
        <dbReference type="ARBA" id="ARBA00009529"/>
    </source>
</evidence>
<name>A0A7J7S0K0_PIPKU</name>
<proteinExistence type="inferred from homology"/>
<dbReference type="EMBL" id="JACAGB010000055">
    <property type="protein sequence ID" value="KAF6281888.1"/>
    <property type="molecule type" value="Genomic_DNA"/>
</dbReference>
<reference evidence="6 7" key="1">
    <citation type="journal article" date="2020" name="Nature">
        <title>Six reference-quality genomes reveal evolution of bat adaptations.</title>
        <authorList>
            <person name="Jebb D."/>
            <person name="Huang Z."/>
            <person name="Pippel M."/>
            <person name="Hughes G.M."/>
            <person name="Lavrichenko K."/>
            <person name="Devanna P."/>
            <person name="Winkler S."/>
            <person name="Jermiin L.S."/>
            <person name="Skirmuntt E.C."/>
            <person name="Katzourakis A."/>
            <person name="Burkitt-Gray L."/>
            <person name="Ray D.A."/>
            <person name="Sullivan K.A.M."/>
            <person name="Roscito J.G."/>
            <person name="Kirilenko B.M."/>
            <person name="Davalos L.M."/>
            <person name="Corthals A.P."/>
            <person name="Power M.L."/>
            <person name="Jones G."/>
            <person name="Ransome R.D."/>
            <person name="Dechmann D.K.N."/>
            <person name="Locatelli A.G."/>
            <person name="Puechmaille S.J."/>
            <person name="Fedrigo O."/>
            <person name="Jarvis E.D."/>
            <person name="Hiller M."/>
            <person name="Vernes S.C."/>
            <person name="Myers E.W."/>
            <person name="Teeling E.C."/>
        </authorList>
    </citation>
    <scope>NUCLEOTIDE SEQUENCE [LARGE SCALE GENOMIC DNA]</scope>
    <source>
        <strain evidence="6">MPipKuh1</strain>
        <tissue evidence="6">Flight muscle</tissue>
    </source>
</reference>
<dbReference type="PANTHER" id="PTHR34827">
    <property type="entry name" value="INSULIN GROWTH FACTOR-LIKE FAMILY MEMBER 3-RELATED"/>
    <property type="match status" value="1"/>
</dbReference>
<evidence type="ECO:0000256" key="5">
    <source>
        <dbReference type="SAM" id="SignalP"/>
    </source>
</evidence>
<dbReference type="Proteomes" id="UP000558488">
    <property type="component" value="Unassembled WGS sequence"/>
</dbReference>
<evidence type="ECO:0000256" key="1">
    <source>
        <dbReference type="ARBA" id="ARBA00004613"/>
    </source>
</evidence>
<feature type="signal peptide" evidence="5">
    <location>
        <begin position="1"/>
        <end position="21"/>
    </location>
</feature>
<dbReference type="InterPro" id="IPR032744">
    <property type="entry name" value="IGFL"/>
</dbReference>
<dbReference type="AlphaFoldDB" id="A0A7J7S0K0"/>
<gene>
    <name evidence="6" type="ORF">mPipKuh1_006569</name>
</gene>
<sequence length="144" mass="16230">MAPRIFAAIFIFELLFSGSEGLTDDNDADTGLWMCHPAPRCEGEIYNPLEQCCDEGTILSLNHTRLCGPDCTFWPCFQHCCLESLGPQNWQAVVRFKVPGTKSSCIDAPLSRICGQEYFPSKTSSRSKLIWNLLKSIESRHLRL</sequence>
<comment type="caution">
    <text evidence="6">The sequence shown here is derived from an EMBL/GenBank/DDBJ whole genome shotgun (WGS) entry which is preliminary data.</text>
</comment>
<organism evidence="6 7">
    <name type="scientific">Pipistrellus kuhlii</name>
    <name type="common">Kuhl's pipistrelle</name>
    <dbReference type="NCBI Taxonomy" id="59472"/>
    <lineage>
        <taxon>Eukaryota</taxon>
        <taxon>Metazoa</taxon>
        <taxon>Chordata</taxon>
        <taxon>Craniata</taxon>
        <taxon>Vertebrata</taxon>
        <taxon>Euteleostomi</taxon>
        <taxon>Mammalia</taxon>
        <taxon>Eutheria</taxon>
        <taxon>Laurasiatheria</taxon>
        <taxon>Chiroptera</taxon>
        <taxon>Yangochiroptera</taxon>
        <taxon>Vespertilionidae</taxon>
        <taxon>Pipistrellus</taxon>
    </lineage>
</organism>
<evidence type="ECO:0000313" key="7">
    <source>
        <dbReference type="Proteomes" id="UP000558488"/>
    </source>
</evidence>
<keyword evidence="3" id="KW-0964">Secreted</keyword>
<keyword evidence="4 5" id="KW-0732">Signal</keyword>
<evidence type="ECO:0000256" key="4">
    <source>
        <dbReference type="ARBA" id="ARBA00022729"/>
    </source>
</evidence>
<dbReference type="GO" id="GO:0005102">
    <property type="term" value="F:signaling receptor binding"/>
    <property type="evidence" value="ECO:0007669"/>
    <property type="project" value="TreeGrafter"/>
</dbReference>
<comment type="subcellular location">
    <subcellularLocation>
        <location evidence="1">Secreted</location>
    </subcellularLocation>
</comment>
<feature type="chain" id="PRO_5029489320" evidence="5">
    <location>
        <begin position="22"/>
        <end position="144"/>
    </location>
</feature>
<keyword evidence="7" id="KW-1185">Reference proteome</keyword>
<dbReference type="GO" id="GO:0005615">
    <property type="term" value="C:extracellular space"/>
    <property type="evidence" value="ECO:0007669"/>
    <property type="project" value="TreeGrafter"/>
</dbReference>
<comment type="similarity">
    <text evidence="2">Belongs to the IGFL family.</text>
</comment>